<accession>A0ABV8WT43</accession>
<dbReference type="Proteomes" id="UP001595882">
    <property type="component" value="Unassembled WGS sequence"/>
</dbReference>
<evidence type="ECO:0000256" key="2">
    <source>
        <dbReference type="ARBA" id="ARBA00023125"/>
    </source>
</evidence>
<organism evidence="6 7">
    <name type="scientific">Gracilibacillus xinjiangensis</name>
    <dbReference type="NCBI Taxonomy" id="1193282"/>
    <lineage>
        <taxon>Bacteria</taxon>
        <taxon>Bacillati</taxon>
        <taxon>Bacillota</taxon>
        <taxon>Bacilli</taxon>
        <taxon>Bacillales</taxon>
        <taxon>Bacillaceae</taxon>
        <taxon>Gracilibacillus</taxon>
    </lineage>
</organism>
<keyword evidence="3" id="KW-0804">Transcription</keyword>
<evidence type="ECO:0000259" key="5">
    <source>
        <dbReference type="PROSITE" id="PS50977"/>
    </source>
</evidence>
<protein>
    <submittedName>
        <fullName evidence="6">TetR/AcrR family transcriptional regulator</fullName>
    </submittedName>
</protein>
<evidence type="ECO:0000256" key="1">
    <source>
        <dbReference type="ARBA" id="ARBA00023015"/>
    </source>
</evidence>
<feature type="DNA-binding region" description="H-T-H motif" evidence="4">
    <location>
        <begin position="23"/>
        <end position="42"/>
    </location>
</feature>
<dbReference type="EMBL" id="JBHSDT010000003">
    <property type="protein sequence ID" value="MFC4402288.1"/>
    <property type="molecule type" value="Genomic_DNA"/>
</dbReference>
<dbReference type="Pfam" id="PF00440">
    <property type="entry name" value="TetR_N"/>
    <property type="match status" value="1"/>
</dbReference>
<evidence type="ECO:0000256" key="3">
    <source>
        <dbReference type="ARBA" id="ARBA00023163"/>
    </source>
</evidence>
<evidence type="ECO:0000313" key="7">
    <source>
        <dbReference type="Proteomes" id="UP001595882"/>
    </source>
</evidence>
<dbReference type="RefSeq" id="WP_390249728.1">
    <property type="nucleotide sequence ID" value="NZ_JBHSDT010000003.1"/>
</dbReference>
<reference evidence="7" key="1">
    <citation type="journal article" date="2019" name="Int. J. Syst. Evol. Microbiol.">
        <title>The Global Catalogue of Microorganisms (GCM) 10K type strain sequencing project: providing services to taxonomists for standard genome sequencing and annotation.</title>
        <authorList>
            <consortium name="The Broad Institute Genomics Platform"/>
            <consortium name="The Broad Institute Genome Sequencing Center for Infectious Disease"/>
            <person name="Wu L."/>
            <person name="Ma J."/>
        </authorList>
    </citation>
    <scope>NUCLEOTIDE SEQUENCE [LARGE SCALE GENOMIC DNA]</scope>
    <source>
        <strain evidence="7">CCUG 37865</strain>
    </source>
</reference>
<comment type="caution">
    <text evidence="6">The sequence shown here is derived from an EMBL/GenBank/DDBJ whole genome shotgun (WGS) entry which is preliminary data.</text>
</comment>
<dbReference type="PANTHER" id="PTHR47506">
    <property type="entry name" value="TRANSCRIPTIONAL REGULATORY PROTEIN"/>
    <property type="match status" value="1"/>
</dbReference>
<keyword evidence="1" id="KW-0805">Transcription regulation</keyword>
<keyword evidence="7" id="KW-1185">Reference proteome</keyword>
<proteinExistence type="predicted"/>
<dbReference type="PROSITE" id="PS50977">
    <property type="entry name" value="HTH_TETR_2"/>
    <property type="match status" value="1"/>
</dbReference>
<name>A0ABV8WT43_9BACI</name>
<dbReference type="PANTHER" id="PTHR47506:SF1">
    <property type="entry name" value="HTH-TYPE TRANSCRIPTIONAL REGULATOR YJDC"/>
    <property type="match status" value="1"/>
</dbReference>
<sequence length="197" mass="23309">MSYQTIKQEALNLFAVCGYEGTSLADIANKVGIKKQSIYAHFKGKDDLFIKVLKETFTDEVKKEKEYMETHFDQPLQVFLWEALQSFIYRFHHDNRLKFWLRNTSMPPHHLYNEVITCLYQYIDQVDHLYLKRFQYAFEKKEISQDPDTAKLAFSALLDSIGVELIYGNKTRTNQKLRASWQIFWLGITNSDKTSKK</sequence>
<gene>
    <name evidence="6" type="ORF">ACFOY7_04260</name>
</gene>
<dbReference type="Gene3D" id="1.10.10.60">
    <property type="entry name" value="Homeodomain-like"/>
    <property type="match status" value="1"/>
</dbReference>
<dbReference type="InterPro" id="IPR009057">
    <property type="entry name" value="Homeodomain-like_sf"/>
</dbReference>
<dbReference type="SUPFAM" id="SSF46689">
    <property type="entry name" value="Homeodomain-like"/>
    <property type="match status" value="1"/>
</dbReference>
<dbReference type="InterPro" id="IPR001647">
    <property type="entry name" value="HTH_TetR"/>
</dbReference>
<evidence type="ECO:0000256" key="4">
    <source>
        <dbReference type="PROSITE-ProRule" id="PRU00335"/>
    </source>
</evidence>
<dbReference type="PRINTS" id="PR00455">
    <property type="entry name" value="HTHTETR"/>
</dbReference>
<dbReference type="Gene3D" id="1.10.357.10">
    <property type="entry name" value="Tetracycline Repressor, domain 2"/>
    <property type="match status" value="1"/>
</dbReference>
<evidence type="ECO:0000313" key="6">
    <source>
        <dbReference type="EMBL" id="MFC4402288.1"/>
    </source>
</evidence>
<feature type="domain" description="HTH tetR-type" evidence="5">
    <location>
        <begin position="1"/>
        <end position="60"/>
    </location>
</feature>
<keyword evidence="2 4" id="KW-0238">DNA-binding</keyword>